<dbReference type="InterPro" id="IPR029069">
    <property type="entry name" value="HotDog_dom_sf"/>
</dbReference>
<dbReference type="Gene3D" id="3.10.129.10">
    <property type="entry name" value="Hotdog Thioesterase"/>
    <property type="match status" value="1"/>
</dbReference>
<evidence type="ECO:0000313" key="2">
    <source>
        <dbReference type="Proteomes" id="UP000246145"/>
    </source>
</evidence>
<organism evidence="1 2">
    <name type="scientific">Pusillimonas noertemannii</name>
    <dbReference type="NCBI Taxonomy" id="305977"/>
    <lineage>
        <taxon>Bacteria</taxon>
        <taxon>Pseudomonadati</taxon>
        <taxon>Pseudomonadota</taxon>
        <taxon>Betaproteobacteria</taxon>
        <taxon>Burkholderiales</taxon>
        <taxon>Alcaligenaceae</taxon>
        <taxon>Pusillimonas</taxon>
    </lineage>
</organism>
<reference evidence="1 2" key="1">
    <citation type="submission" date="2018-04" db="EMBL/GenBank/DDBJ databases">
        <title>Genomic Encyclopedia of Type Strains, Phase IV (KMG-IV): sequencing the most valuable type-strain genomes for metagenomic binning, comparative biology and taxonomic classification.</title>
        <authorList>
            <person name="Goeker M."/>
        </authorList>
    </citation>
    <scope>NUCLEOTIDE SEQUENCE [LARGE SCALE GENOMIC DNA]</scope>
    <source>
        <strain evidence="1 2">DSM 10065</strain>
    </source>
</reference>
<protein>
    <submittedName>
        <fullName evidence="1">4-hydroxybenzoyl-CoA thioesterase</fullName>
    </submittedName>
</protein>
<dbReference type="EMBL" id="QEKO01000001">
    <property type="protein sequence ID" value="PVY68283.1"/>
    <property type="molecule type" value="Genomic_DNA"/>
</dbReference>
<dbReference type="AlphaFoldDB" id="A0A2U1CQW7"/>
<dbReference type="STRING" id="1231391.GCA_000308195_03260"/>
<accession>A0A2U1CQW7</accession>
<proteinExistence type="predicted"/>
<keyword evidence="2" id="KW-1185">Reference proteome</keyword>
<dbReference type="Pfam" id="PF13279">
    <property type="entry name" value="4HBT_2"/>
    <property type="match status" value="1"/>
</dbReference>
<dbReference type="RefSeq" id="WP_116517478.1">
    <property type="nucleotide sequence ID" value="NZ_JACCEX010000001.1"/>
</dbReference>
<comment type="caution">
    <text evidence="1">The sequence shown here is derived from an EMBL/GenBank/DDBJ whole genome shotgun (WGS) entry which is preliminary data.</text>
</comment>
<dbReference type="OrthoDB" id="21822at2"/>
<name>A0A2U1CQW7_9BURK</name>
<evidence type="ECO:0000313" key="1">
    <source>
        <dbReference type="EMBL" id="PVY68283.1"/>
    </source>
</evidence>
<sequence>MRTYQYERRLHWSECDPAGIVFFPNYTRWMVEGLNEMFLSLGIDPNAQQEDGGRGGLPVVQLAMKFFEAPTLHSIVRHEILVEKIGGKSLAFTHRFWCGQTLLVEASETRVWAVHAPGGKPAMQAIAVPESVRGLLNANAEGP</sequence>
<dbReference type="CDD" id="cd00586">
    <property type="entry name" value="4HBT"/>
    <property type="match status" value="1"/>
</dbReference>
<dbReference type="Proteomes" id="UP000246145">
    <property type="component" value="Unassembled WGS sequence"/>
</dbReference>
<dbReference type="SUPFAM" id="SSF54637">
    <property type="entry name" value="Thioesterase/thiol ester dehydrase-isomerase"/>
    <property type="match status" value="1"/>
</dbReference>
<gene>
    <name evidence="1" type="ORF">C7440_0678</name>
</gene>